<keyword evidence="4" id="KW-1185">Reference proteome</keyword>
<dbReference type="SUPFAM" id="SSF53807">
    <property type="entry name" value="Helical backbone' metal receptor"/>
    <property type="match status" value="1"/>
</dbReference>
<dbReference type="PANTHER" id="PTHR30535:SF34">
    <property type="entry name" value="MOLYBDATE-BINDING PROTEIN MOLA"/>
    <property type="match status" value="1"/>
</dbReference>
<evidence type="ECO:0000256" key="1">
    <source>
        <dbReference type="SAM" id="SignalP"/>
    </source>
</evidence>
<feature type="signal peptide" evidence="1">
    <location>
        <begin position="1"/>
        <end position="25"/>
    </location>
</feature>
<dbReference type="EMBL" id="VTOW01000002">
    <property type="protein sequence ID" value="NKE71910.1"/>
    <property type="molecule type" value="Genomic_DNA"/>
</dbReference>
<dbReference type="Proteomes" id="UP000534783">
    <property type="component" value="Unassembled WGS sequence"/>
</dbReference>
<feature type="domain" description="Fe/B12 periplasmic-binding" evidence="2">
    <location>
        <begin position="37"/>
        <end position="292"/>
    </location>
</feature>
<dbReference type="PROSITE" id="PS50983">
    <property type="entry name" value="FE_B12_PBP"/>
    <property type="match status" value="1"/>
</dbReference>
<feature type="chain" id="PRO_5030787501" evidence="1">
    <location>
        <begin position="26"/>
        <end position="306"/>
    </location>
</feature>
<evidence type="ECO:0000313" key="4">
    <source>
        <dbReference type="Proteomes" id="UP000534783"/>
    </source>
</evidence>
<gene>
    <name evidence="3" type="ORF">MNODULE_14270</name>
</gene>
<dbReference type="Gene3D" id="3.40.50.1980">
    <property type="entry name" value="Nitrogenase molybdenum iron protein domain"/>
    <property type="match status" value="2"/>
</dbReference>
<dbReference type="PANTHER" id="PTHR30535">
    <property type="entry name" value="VITAMIN B12-BINDING PROTEIN"/>
    <property type="match status" value="1"/>
</dbReference>
<accession>A0A7X6DRA5</accession>
<evidence type="ECO:0000259" key="2">
    <source>
        <dbReference type="PROSITE" id="PS50983"/>
    </source>
</evidence>
<keyword evidence="1" id="KW-0732">Signal</keyword>
<protein>
    <submittedName>
        <fullName evidence="3">ABC transporter substrate-binding protein</fullName>
    </submittedName>
</protein>
<evidence type="ECO:0000313" key="3">
    <source>
        <dbReference type="EMBL" id="NKE71910.1"/>
    </source>
</evidence>
<dbReference type="InterPro" id="IPR050902">
    <property type="entry name" value="ABC_Transporter_SBP"/>
</dbReference>
<name>A0A7X6DRA5_9BACT</name>
<dbReference type="GO" id="GO:0071281">
    <property type="term" value="P:cellular response to iron ion"/>
    <property type="evidence" value="ECO:0007669"/>
    <property type="project" value="TreeGrafter"/>
</dbReference>
<dbReference type="Pfam" id="PF01497">
    <property type="entry name" value="Peripla_BP_2"/>
    <property type="match status" value="1"/>
</dbReference>
<proteinExistence type="predicted"/>
<organism evidence="3 4">
    <name type="scientific">Candidatus Manganitrophus noduliformans</name>
    <dbReference type="NCBI Taxonomy" id="2606439"/>
    <lineage>
        <taxon>Bacteria</taxon>
        <taxon>Pseudomonadati</taxon>
        <taxon>Nitrospirota</taxon>
        <taxon>Nitrospiria</taxon>
        <taxon>Candidatus Troglogloeales</taxon>
        <taxon>Candidatus Manganitrophaceae</taxon>
        <taxon>Candidatus Manganitrophus</taxon>
    </lineage>
</organism>
<sequence>MRSVRPILWILALFFLFADHSPGVAAEETVPPRKPQRIVSLTLGTDEILFSLVDPKRIAAVTYLAADPGISHVAEAAKGVPNKIRANMEQVVALQPDLVFVATYTSMDVVKQLTEARLPVVKLELFSSIEGIKQNIRTVGRVVGESRRAEEIVAEMDRRLDRIAARAAAAPRKPRVLFYTPTGVVAGKETTFDEIAALIGARNQAAEVGLVGHQKLSVERLIQLDPEIVIVSDWNPEEPDFYEKLMAHPELGHLSAVRNRRVYAIPEKHLSTVSHYIVDGIEQMTRIIHPEWFDSAALGKEGARSR</sequence>
<dbReference type="AlphaFoldDB" id="A0A7X6DRA5"/>
<dbReference type="RefSeq" id="WP_168060969.1">
    <property type="nucleotide sequence ID" value="NZ_VTOW01000002.1"/>
</dbReference>
<comment type="caution">
    <text evidence="3">The sequence shown here is derived from an EMBL/GenBank/DDBJ whole genome shotgun (WGS) entry which is preliminary data.</text>
</comment>
<reference evidence="3 4" key="1">
    <citation type="journal article" date="2020" name="Nature">
        <title>Bacterial chemolithoautotrophy via manganese oxidation.</title>
        <authorList>
            <person name="Yu H."/>
            <person name="Leadbetter J.R."/>
        </authorList>
    </citation>
    <scope>NUCLEOTIDE SEQUENCE [LARGE SCALE GENOMIC DNA]</scope>
    <source>
        <strain evidence="3 4">Mn-1</strain>
    </source>
</reference>
<dbReference type="InterPro" id="IPR002491">
    <property type="entry name" value="ABC_transptr_periplasmic_BD"/>
</dbReference>